<dbReference type="InterPro" id="IPR002475">
    <property type="entry name" value="Bcl2-like"/>
</dbReference>
<evidence type="ECO:0000256" key="6">
    <source>
        <dbReference type="ARBA" id="ARBA00023136"/>
    </source>
</evidence>
<dbReference type="KEGG" id="lgi:LOTGIDRAFT_114161"/>
<keyword evidence="9" id="KW-1185">Reference proteome</keyword>
<dbReference type="InterPro" id="IPR036834">
    <property type="entry name" value="Bcl-2-like_sf"/>
</dbReference>
<keyword evidence="5" id="KW-1133">Transmembrane helix</keyword>
<sequence>MTFKVRLKPSDDELSNFVATAGETLEKHYPHVYSDVSRKMATTMSSPEVVKSAITTILEAIFRCDINWGKLLSLLAITSSFALECVLQGHAEYVDNLVECVVYFVSYNINEWLQVQGGWVGILLLIS</sequence>
<evidence type="ECO:0000313" key="8">
    <source>
        <dbReference type="EMBL" id="ESO98728.1"/>
    </source>
</evidence>
<dbReference type="CDD" id="cd06845">
    <property type="entry name" value="Bcl-2_like"/>
    <property type="match status" value="1"/>
</dbReference>
<dbReference type="Gene3D" id="1.10.437.10">
    <property type="entry name" value="Blc2-like"/>
    <property type="match status" value="1"/>
</dbReference>
<dbReference type="EMBL" id="KB201205">
    <property type="protein sequence ID" value="ESO98728.1"/>
    <property type="molecule type" value="Genomic_DNA"/>
</dbReference>
<dbReference type="RefSeq" id="XP_009050370.1">
    <property type="nucleotide sequence ID" value="XM_009052122.1"/>
</dbReference>
<dbReference type="PRINTS" id="PR01862">
    <property type="entry name" value="BCL2FAMILY"/>
</dbReference>
<evidence type="ECO:0000256" key="3">
    <source>
        <dbReference type="ARBA" id="ARBA00022692"/>
    </source>
</evidence>
<dbReference type="HOGENOM" id="CLU_085401_4_0_1"/>
<dbReference type="InterPro" id="IPR026298">
    <property type="entry name" value="Bcl-2_fam"/>
</dbReference>
<dbReference type="PANTHER" id="PTHR11256:SF48">
    <property type="entry name" value="BCL-2-RELATED OVARIAN KILLER PROTEIN"/>
    <property type="match status" value="1"/>
</dbReference>
<comment type="similarity">
    <text evidence="2">Belongs to the Bcl-2 family.</text>
</comment>
<dbReference type="GO" id="GO:0051400">
    <property type="term" value="F:BH domain binding"/>
    <property type="evidence" value="ECO:0007669"/>
    <property type="project" value="TreeGrafter"/>
</dbReference>
<evidence type="ECO:0000256" key="1">
    <source>
        <dbReference type="ARBA" id="ARBA00004167"/>
    </source>
</evidence>
<dbReference type="OrthoDB" id="5947850at2759"/>
<evidence type="ECO:0000256" key="5">
    <source>
        <dbReference type="ARBA" id="ARBA00022989"/>
    </source>
</evidence>
<evidence type="ECO:0000313" key="9">
    <source>
        <dbReference type="Proteomes" id="UP000030746"/>
    </source>
</evidence>
<dbReference type="OMA" id="PRARWAC"/>
<dbReference type="PANTHER" id="PTHR11256">
    <property type="entry name" value="BCL-2 RELATED"/>
    <property type="match status" value="1"/>
</dbReference>
<protein>
    <recommendedName>
        <fullName evidence="7">Bcl-2 Bcl-2 homology region 1-3 domain-containing protein</fullName>
    </recommendedName>
</protein>
<evidence type="ECO:0000256" key="4">
    <source>
        <dbReference type="ARBA" id="ARBA00022703"/>
    </source>
</evidence>
<dbReference type="Pfam" id="PF00452">
    <property type="entry name" value="Bcl-2"/>
    <property type="match status" value="1"/>
</dbReference>
<comment type="subcellular location">
    <subcellularLocation>
        <location evidence="1">Membrane</location>
        <topology evidence="1">Single-pass membrane protein</topology>
    </subcellularLocation>
</comment>
<dbReference type="AlphaFoldDB" id="V4A486"/>
<dbReference type="GeneID" id="20231054"/>
<dbReference type="PROSITE" id="PS50062">
    <property type="entry name" value="BCL2_FAMILY"/>
    <property type="match status" value="1"/>
</dbReference>
<dbReference type="InterPro" id="IPR046371">
    <property type="entry name" value="Bcl-2_BH1-3"/>
</dbReference>
<dbReference type="GO" id="GO:0097192">
    <property type="term" value="P:extrinsic apoptotic signaling pathway in absence of ligand"/>
    <property type="evidence" value="ECO:0007669"/>
    <property type="project" value="TreeGrafter"/>
</dbReference>
<dbReference type="GO" id="GO:0008630">
    <property type="term" value="P:intrinsic apoptotic signaling pathway in response to DNA damage"/>
    <property type="evidence" value="ECO:0007669"/>
    <property type="project" value="TreeGrafter"/>
</dbReference>
<dbReference type="SUPFAM" id="SSF56854">
    <property type="entry name" value="Bcl-2 inhibitors of programmed cell death"/>
    <property type="match status" value="1"/>
</dbReference>
<dbReference type="GO" id="GO:0001836">
    <property type="term" value="P:release of cytochrome c from mitochondria"/>
    <property type="evidence" value="ECO:0007669"/>
    <property type="project" value="TreeGrafter"/>
</dbReference>
<keyword evidence="6" id="KW-0472">Membrane</keyword>
<dbReference type="STRING" id="225164.V4A486"/>
<dbReference type="GO" id="GO:0042981">
    <property type="term" value="P:regulation of apoptotic process"/>
    <property type="evidence" value="ECO:0007669"/>
    <property type="project" value="InterPro"/>
</dbReference>
<keyword evidence="4" id="KW-0053">Apoptosis</keyword>
<dbReference type="SMART" id="SM00337">
    <property type="entry name" value="BCL"/>
    <property type="match status" value="1"/>
</dbReference>
<organism evidence="8 9">
    <name type="scientific">Lottia gigantea</name>
    <name type="common">Giant owl limpet</name>
    <dbReference type="NCBI Taxonomy" id="225164"/>
    <lineage>
        <taxon>Eukaryota</taxon>
        <taxon>Metazoa</taxon>
        <taxon>Spiralia</taxon>
        <taxon>Lophotrochozoa</taxon>
        <taxon>Mollusca</taxon>
        <taxon>Gastropoda</taxon>
        <taxon>Patellogastropoda</taxon>
        <taxon>Lottioidea</taxon>
        <taxon>Lottiidae</taxon>
        <taxon>Lottia</taxon>
    </lineage>
</organism>
<proteinExistence type="inferred from homology"/>
<gene>
    <name evidence="8" type="ORF">LOTGIDRAFT_114161</name>
</gene>
<evidence type="ECO:0000256" key="2">
    <source>
        <dbReference type="ARBA" id="ARBA00009458"/>
    </source>
</evidence>
<dbReference type="GO" id="GO:0005741">
    <property type="term" value="C:mitochondrial outer membrane"/>
    <property type="evidence" value="ECO:0007669"/>
    <property type="project" value="TreeGrafter"/>
</dbReference>
<feature type="domain" description="Bcl-2 Bcl-2 homology region 1-3" evidence="7">
    <location>
        <begin position="18"/>
        <end position="119"/>
    </location>
</feature>
<dbReference type="CTD" id="20231054"/>
<name>V4A486_LOTGI</name>
<accession>V4A486</accession>
<reference evidence="8 9" key="1">
    <citation type="journal article" date="2013" name="Nature">
        <title>Insights into bilaterian evolution from three spiralian genomes.</title>
        <authorList>
            <person name="Simakov O."/>
            <person name="Marletaz F."/>
            <person name="Cho S.J."/>
            <person name="Edsinger-Gonzales E."/>
            <person name="Havlak P."/>
            <person name="Hellsten U."/>
            <person name="Kuo D.H."/>
            <person name="Larsson T."/>
            <person name="Lv J."/>
            <person name="Arendt D."/>
            <person name="Savage R."/>
            <person name="Osoegawa K."/>
            <person name="de Jong P."/>
            <person name="Grimwood J."/>
            <person name="Chapman J.A."/>
            <person name="Shapiro H."/>
            <person name="Aerts A."/>
            <person name="Otillar R.P."/>
            <person name="Terry A.Y."/>
            <person name="Boore J.L."/>
            <person name="Grigoriev I.V."/>
            <person name="Lindberg D.R."/>
            <person name="Seaver E.C."/>
            <person name="Weisblat D.A."/>
            <person name="Putnam N.H."/>
            <person name="Rokhsar D.S."/>
        </authorList>
    </citation>
    <scope>NUCLEOTIDE SEQUENCE [LARGE SCALE GENOMIC DNA]</scope>
</reference>
<evidence type="ECO:0000259" key="7">
    <source>
        <dbReference type="SMART" id="SM00337"/>
    </source>
</evidence>
<dbReference type="Proteomes" id="UP000030746">
    <property type="component" value="Unassembled WGS sequence"/>
</dbReference>
<keyword evidence="3" id="KW-0812">Transmembrane</keyword>